<feature type="signal peptide" evidence="2">
    <location>
        <begin position="1"/>
        <end position="23"/>
    </location>
</feature>
<gene>
    <name evidence="4" type="ORF">FHK82_01945</name>
</gene>
<feature type="compositionally biased region" description="Basic and acidic residues" evidence="1">
    <location>
        <begin position="39"/>
        <end position="48"/>
    </location>
</feature>
<dbReference type="Pfam" id="PF13511">
    <property type="entry name" value="DUF4124"/>
    <property type="match status" value="1"/>
</dbReference>
<name>A0A558DFF4_9GAMM</name>
<sequence>MLSVMRTLFFLCLLMLAFTGQTAIYKWVDSKGEVHYSDTPTRDAEQIKLSDPTIYTPTGTGSSAAQPQTSDSAPDVKSLKYSSFVIVAPGNNETVQANDGKVTVQFDIQPRIQVGHYIVPVVDGRILSQRVVGPVLVLEGMERGAHMVHASIHNPTGQLQARSNIVQFFVQQTSVVEDGKSPDLPDSGSSGQTGVDAPQYKPSAAPGYTPGAGSNFKPDPADSTPGQNNTKFNPSNKPISSTPGQSNPAFKPKY</sequence>
<dbReference type="InterPro" id="IPR025392">
    <property type="entry name" value="DUF4124"/>
</dbReference>
<organism evidence="4 5">
    <name type="scientific">Sedimenticola thiotaurini</name>
    <dbReference type="NCBI Taxonomy" id="1543721"/>
    <lineage>
        <taxon>Bacteria</taxon>
        <taxon>Pseudomonadati</taxon>
        <taxon>Pseudomonadota</taxon>
        <taxon>Gammaproteobacteria</taxon>
        <taxon>Chromatiales</taxon>
        <taxon>Sedimenticolaceae</taxon>
        <taxon>Sedimenticola</taxon>
    </lineage>
</organism>
<reference evidence="4 5" key="1">
    <citation type="submission" date="2019-07" db="EMBL/GenBank/DDBJ databases">
        <title>The pathways for chlorine oxyanion respiration interact through the shared metabolite chlorate.</title>
        <authorList>
            <person name="Barnum T.P."/>
            <person name="Cheng Y."/>
            <person name="Hill K.A."/>
            <person name="Lucas L.N."/>
            <person name="Carlson H.K."/>
            <person name="Coates J.D."/>
        </authorList>
    </citation>
    <scope>NUCLEOTIDE SEQUENCE [LARGE SCALE GENOMIC DNA]</scope>
    <source>
        <strain evidence="4">BK-3</strain>
    </source>
</reference>
<dbReference type="EMBL" id="VMRY01000003">
    <property type="protein sequence ID" value="TVT59767.1"/>
    <property type="molecule type" value="Genomic_DNA"/>
</dbReference>
<feature type="compositionally biased region" description="Polar residues" evidence="1">
    <location>
        <begin position="53"/>
        <end position="72"/>
    </location>
</feature>
<feature type="chain" id="PRO_5022149830" evidence="2">
    <location>
        <begin position="24"/>
        <end position="254"/>
    </location>
</feature>
<dbReference type="AlphaFoldDB" id="A0A558DFF4"/>
<evidence type="ECO:0000313" key="5">
    <source>
        <dbReference type="Proteomes" id="UP000317355"/>
    </source>
</evidence>
<evidence type="ECO:0000256" key="1">
    <source>
        <dbReference type="SAM" id="MobiDB-lite"/>
    </source>
</evidence>
<evidence type="ECO:0000259" key="3">
    <source>
        <dbReference type="Pfam" id="PF13511"/>
    </source>
</evidence>
<keyword evidence="2" id="KW-0732">Signal</keyword>
<feature type="region of interest" description="Disordered" evidence="1">
    <location>
        <begin position="39"/>
        <end position="75"/>
    </location>
</feature>
<evidence type="ECO:0000313" key="4">
    <source>
        <dbReference type="EMBL" id="TVT59767.1"/>
    </source>
</evidence>
<accession>A0A558DFF4</accession>
<feature type="domain" description="DUF4124" evidence="3">
    <location>
        <begin position="11"/>
        <end position="52"/>
    </location>
</feature>
<feature type="region of interest" description="Disordered" evidence="1">
    <location>
        <begin position="177"/>
        <end position="254"/>
    </location>
</feature>
<feature type="compositionally biased region" description="Polar residues" evidence="1">
    <location>
        <begin position="224"/>
        <end position="248"/>
    </location>
</feature>
<evidence type="ECO:0000256" key="2">
    <source>
        <dbReference type="SAM" id="SignalP"/>
    </source>
</evidence>
<protein>
    <submittedName>
        <fullName evidence="4">DUF4124 domain-containing protein</fullName>
    </submittedName>
</protein>
<proteinExistence type="predicted"/>
<comment type="caution">
    <text evidence="4">The sequence shown here is derived from an EMBL/GenBank/DDBJ whole genome shotgun (WGS) entry which is preliminary data.</text>
</comment>
<dbReference type="Proteomes" id="UP000317355">
    <property type="component" value="Unassembled WGS sequence"/>
</dbReference>